<dbReference type="STRING" id="448386.A0A2V3IUS4"/>
<evidence type="ECO:0000256" key="3">
    <source>
        <dbReference type="ARBA" id="ARBA00006218"/>
    </source>
</evidence>
<dbReference type="EMBL" id="NBIV01000050">
    <property type="protein sequence ID" value="PXF45888.1"/>
    <property type="molecule type" value="Genomic_DNA"/>
</dbReference>
<dbReference type="PIRSF" id="PIRSF018293">
    <property type="entry name" value="TRAPP_I_complex_Bet3"/>
    <property type="match status" value="1"/>
</dbReference>
<comment type="subcellular location">
    <subcellularLocation>
        <location evidence="2">Endoplasmic reticulum</location>
    </subcellularLocation>
    <subcellularLocation>
        <location evidence="1 8">Golgi apparatus</location>
        <location evidence="1 8">cis-Golgi network</location>
    </subcellularLocation>
</comment>
<keyword evidence="6 8" id="KW-0931">ER-Golgi transport</keyword>
<evidence type="ECO:0000256" key="7">
    <source>
        <dbReference type="ARBA" id="ARBA00023034"/>
    </source>
</evidence>
<dbReference type="GO" id="GO:0005794">
    <property type="term" value="C:Golgi apparatus"/>
    <property type="evidence" value="ECO:0007669"/>
    <property type="project" value="UniProtKB-SubCell"/>
</dbReference>
<comment type="similarity">
    <text evidence="3 8">Belongs to the TRAPP small subunits family. BET3 subfamily.</text>
</comment>
<reference evidence="9 10" key="1">
    <citation type="journal article" date="2018" name="Mol. Biol. Evol.">
        <title>Analysis of the draft genome of the red seaweed Gracilariopsis chorda provides insights into genome size evolution in Rhodophyta.</title>
        <authorList>
            <person name="Lee J."/>
            <person name="Yang E.C."/>
            <person name="Graf L."/>
            <person name="Yang J.H."/>
            <person name="Qiu H."/>
            <person name="Zel Zion U."/>
            <person name="Chan C.X."/>
            <person name="Stephens T.G."/>
            <person name="Weber A.P.M."/>
            <person name="Boo G.H."/>
            <person name="Boo S.M."/>
            <person name="Kim K.M."/>
            <person name="Shin Y."/>
            <person name="Jung M."/>
            <person name="Lee S.J."/>
            <person name="Yim H.S."/>
            <person name="Lee J.H."/>
            <person name="Bhattacharya D."/>
            <person name="Yoon H.S."/>
        </authorList>
    </citation>
    <scope>NUCLEOTIDE SEQUENCE [LARGE SCALE GENOMIC DNA]</scope>
    <source>
        <strain evidence="9 10">SKKU-2015</strain>
        <tissue evidence="9">Whole body</tissue>
    </source>
</reference>
<dbReference type="Gene3D" id="3.30.1380.20">
    <property type="entry name" value="Trafficking protein particle complex subunit 3"/>
    <property type="match status" value="1"/>
</dbReference>
<dbReference type="FunFam" id="3.30.1380.20:FF:000001">
    <property type="entry name" value="Trafficking protein particle complex subunit BET3"/>
    <property type="match status" value="1"/>
</dbReference>
<evidence type="ECO:0000256" key="5">
    <source>
        <dbReference type="ARBA" id="ARBA00022824"/>
    </source>
</evidence>
<dbReference type="GO" id="GO:0030008">
    <property type="term" value="C:TRAPP complex"/>
    <property type="evidence" value="ECO:0007669"/>
    <property type="project" value="InterPro"/>
</dbReference>
<comment type="subunit">
    <text evidence="8">Homodimer.</text>
</comment>
<keyword evidence="7 8" id="KW-0333">Golgi apparatus</keyword>
<name>A0A2V3IUS4_9FLOR</name>
<dbReference type="AlphaFoldDB" id="A0A2V3IUS4"/>
<comment type="function">
    <text evidence="8">May play a role in vesicular transport from endoplasmic reticulum to Golgi.</text>
</comment>
<gene>
    <name evidence="9" type="ORF">BWQ96_04323</name>
</gene>
<protein>
    <recommendedName>
        <fullName evidence="8">Trafficking protein particle complex subunit</fullName>
    </recommendedName>
</protein>
<dbReference type="CDD" id="cd14942">
    <property type="entry name" value="TRAPPC3_bet3"/>
    <property type="match status" value="1"/>
</dbReference>
<dbReference type="InterPro" id="IPR024096">
    <property type="entry name" value="NO_sig/Golgi_transp_ligand-bd"/>
</dbReference>
<evidence type="ECO:0000313" key="9">
    <source>
        <dbReference type="EMBL" id="PXF45888.1"/>
    </source>
</evidence>
<accession>A0A2V3IUS4</accession>
<keyword evidence="10" id="KW-1185">Reference proteome</keyword>
<evidence type="ECO:0000256" key="6">
    <source>
        <dbReference type="ARBA" id="ARBA00022892"/>
    </source>
</evidence>
<dbReference type="GO" id="GO:0016236">
    <property type="term" value="P:macroautophagy"/>
    <property type="evidence" value="ECO:0007669"/>
    <property type="project" value="UniProtKB-ARBA"/>
</dbReference>
<dbReference type="SUPFAM" id="SSF111126">
    <property type="entry name" value="Ligand-binding domain in the NO signalling and Golgi transport"/>
    <property type="match status" value="1"/>
</dbReference>
<proteinExistence type="inferred from homology"/>
<organism evidence="9 10">
    <name type="scientific">Gracilariopsis chorda</name>
    <dbReference type="NCBI Taxonomy" id="448386"/>
    <lineage>
        <taxon>Eukaryota</taxon>
        <taxon>Rhodophyta</taxon>
        <taxon>Florideophyceae</taxon>
        <taxon>Rhodymeniophycidae</taxon>
        <taxon>Gracilariales</taxon>
        <taxon>Gracilariaceae</taxon>
        <taxon>Gracilariopsis</taxon>
    </lineage>
</organism>
<dbReference type="PANTHER" id="PTHR13048">
    <property type="entry name" value="TRAFFICKING PROTEIN PARTICLE COMPLEX SUBUNIT 3"/>
    <property type="match status" value="1"/>
</dbReference>
<dbReference type="OrthoDB" id="10262857at2759"/>
<dbReference type="GO" id="GO:0005783">
    <property type="term" value="C:endoplasmic reticulum"/>
    <property type="evidence" value="ECO:0007669"/>
    <property type="project" value="UniProtKB-SubCell"/>
</dbReference>
<evidence type="ECO:0000256" key="2">
    <source>
        <dbReference type="ARBA" id="ARBA00004240"/>
    </source>
</evidence>
<sequence length="186" mass="20506">MSRPSLQTVGEAAFARCDRVSAELLALTYGTFVRQLLLDYEKVADVNAQLDAVGCNIGVRLVEDFLAKSKIAACNSFAHTADVIAKVAFKMFLGVTANVTSWSADRNTFSLLFDDNPLAEFTELPEQCPDLWYSNVLCGVIRGALEMLNMKVGCTFVRCKLRGHDTNEIRVSLHELLAEQPPQADD</sequence>
<dbReference type="Proteomes" id="UP000247409">
    <property type="component" value="Unassembled WGS sequence"/>
</dbReference>
<keyword evidence="4 8" id="KW-0813">Transport</keyword>
<evidence type="ECO:0000313" key="10">
    <source>
        <dbReference type="Proteomes" id="UP000247409"/>
    </source>
</evidence>
<dbReference type="InterPro" id="IPR016721">
    <property type="entry name" value="Bet3"/>
</dbReference>
<dbReference type="GO" id="GO:0048193">
    <property type="term" value="P:Golgi vesicle transport"/>
    <property type="evidence" value="ECO:0007669"/>
    <property type="project" value="InterPro"/>
</dbReference>
<evidence type="ECO:0000256" key="1">
    <source>
        <dbReference type="ARBA" id="ARBA00004222"/>
    </source>
</evidence>
<dbReference type="Pfam" id="PF04051">
    <property type="entry name" value="TRAPP"/>
    <property type="match status" value="1"/>
</dbReference>
<evidence type="ECO:0000256" key="4">
    <source>
        <dbReference type="ARBA" id="ARBA00022448"/>
    </source>
</evidence>
<keyword evidence="5" id="KW-0256">Endoplasmic reticulum</keyword>
<evidence type="ECO:0000256" key="8">
    <source>
        <dbReference type="PIRNR" id="PIRNR018293"/>
    </source>
</evidence>
<comment type="caution">
    <text evidence="9">The sequence shown here is derived from an EMBL/GenBank/DDBJ whole genome shotgun (WGS) entry which is preliminary data.</text>
</comment>
<dbReference type="InterPro" id="IPR007194">
    <property type="entry name" value="TRAPP_component"/>
</dbReference>